<dbReference type="Pfam" id="PF18377">
    <property type="entry name" value="FERM_F2"/>
    <property type="match status" value="1"/>
</dbReference>
<keyword evidence="4" id="KW-0677">Repeat</keyword>
<dbReference type="InterPro" id="IPR041155">
    <property type="entry name" value="FERM_F1"/>
</dbReference>
<dbReference type="AlphaFoldDB" id="A0A8C8E1J3"/>
<proteinExistence type="predicted"/>
<organism evidence="15 16">
    <name type="scientific">Oryzias sinensis</name>
    <name type="common">Chinese medaka</name>
    <dbReference type="NCBI Taxonomy" id="183150"/>
    <lineage>
        <taxon>Eukaryota</taxon>
        <taxon>Metazoa</taxon>
        <taxon>Chordata</taxon>
        <taxon>Craniata</taxon>
        <taxon>Vertebrata</taxon>
        <taxon>Euteleostomi</taxon>
        <taxon>Actinopterygii</taxon>
        <taxon>Neopterygii</taxon>
        <taxon>Teleostei</taxon>
        <taxon>Neoteleostei</taxon>
        <taxon>Acanthomorphata</taxon>
        <taxon>Ovalentaria</taxon>
        <taxon>Atherinomorphae</taxon>
        <taxon>Beloniformes</taxon>
        <taxon>Adrianichthyidae</taxon>
        <taxon>Oryziinae</taxon>
        <taxon>Oryzias</taxon>
    </lineage>
</organism>
<keyword evidence="6" id="KW-0418">Kinase</keyword>
<dbReference type="GO" id="GO:0005524">
    <property type="term" value="F:ATP binding"/>
    <property type="evidence" value="ECO:0007669"/>
    <property type="project" value="UniProtKB-UniRule"/>
</dbReference>
<dbReference type="SUPFAM" id="SSF55550">
    <property type="entry name" value="SH2 domain"/>
    <property type="match status" value="1"/>
</dbReference>
<dbReference type="InterPro" id="IPR000719">
    <property type="entry name" value="Prot_kinase_dom"/>
</dbReference>
<sequence length="991" mass="113882">MAAAKHCSITPLCHNLFALYDETTGVWYPPSYEFKVTDETNLKLHYRMRFYFRNWHGTAEGESPVWRHCISKLRGQGNQKTPEGTPLFDGGSLDYLFEQAKHDFKMGMVPLRNVQSETEQHEIENECLGMAVLAITHNALATNTPIYKDFIPESLNRNIKQRNILTRVRINNVFKKFLCDFNNGTVQESNITTYDLKIKYLATLEGLTSGLGSELIEPTTLSVVQEEEPCNGYYGKNQKATQIQTIKKHTSFSYVKVFAIFIPAFYFIGCFFSPHGKQKNDKKTKASEGWVVFCDFYEITHTVIKEKTVTIKSQDNKKMVVQLASSPEALSFAALVDGYFRLTVDAHHYLCKEVAPASVVNNIRDGCHGPICTEYAIQRLRQEGNEDGSYVLRWSCTNFEFIIITVVCNEVGFFLFFPSVEKVFWIKALNKSNLRAKNEEDEDVGYTSFQEVKVVLKVLGSGHRDISLAFFETASMMRQVSHKHIVLLYGVCVHHQENIMVEEFVQLGPLDVFMKRQQSLSTPWKFQVAKQLASALSYLEDKKLVHGYVCAKNILLARDGLDADEGGPFIKLSDPGIPITVLTREECVHRIPWIAPECVKSVSSLSVAADKWGFGTTLWEICYDGEVPLKQKKLTEKERFYETECQLVTPDCTELAKLMTDCMNYDPKKRPFFRAIVRELDDLLPNLLITKPHTEVVDPTRFEKRFLKKIRDLGEGHFGKVELCRYDPRGDRTGELVAVKSLKPDNKEEQSSLSREIDILKALYHENIVKYKGICEEGDQAFKLIMEYLPMGSLKEYLPRHKSRTSLSMLLSYCIQICKGMEYLGSRNYIHRDLAARNVLVENERTVKIGDFGLTKSIKDNEGYYKVQDDHDSPVFWYALECLTTCKFYLASDVWSFGVTMYEIITYCDSSKSPMTRFFDMIGRSQGQMTILRLVKVLQEGRRLPRPEGCSEVYELMRKCWDQSPERRITFKRLIEELSILLQQLQPNMEL</sequence>
<dbReference type="SMART" id="SM00219">
    <property type="entry name" value="TyrKc"/>
    <property type="match status" value="2"/>
</dbReference>
<dbReference type="CDD" id="cd14473">
    <property type="entry name" value="FERM_B-lobe"/>
    <property type="match status" value="1"/>
</dbReference>
<dbReference type="Proteomes" id="UP000694383">
    <property type="component" value="Unplaced"/>
</dbReference>
<dbReference type="InterPro" id="IPR035963">
    <property type="entry name" value="FERM_2"/>
</dbReference>
<dbReference type="InterPro" id="IPR019749">
    <property type="entry name" value="Band_41_domain"/>
</dbReference>
<dbReference type="Pfam" id="PF17887">
    <property type="entry name" value="Jak1_Phl"/>
    <property type="match status" value="1"/>
</dbReference>
<keyword evidence="7 11" id="KW-0067">ATP-binding</keyword>
<feature type="transmembrane region" description="Helical" evidence="12">
    <location>
        <begin position="252"/>
        <end position="273"/>
    </location>
</feature>
<dbReference type="InterPro" id="IPR000980">
    <property type="entry name" value="SH2"/>
</dbReference>
<dbReference type="Gene3D" id="1.10.510.10">
    <property type="entry name" value="Transferase(Phosphotransferase) domain 1"/>
    <property type="match status" value="2"/>
</dbReference>
<dbReference type="InterPro" id="IPR017441">
    <property type="entry name" value="Protein_kinase_ATP_BS"/>
</dbReference>
<evidence type="ECO:0000259" key="13">
    <source>
        <dbReference type="PROSITE" id="PS50011"/>
    </source>
</evidence>
<dbReference type="InterPro" id="IPR041046">
    <property type="entry name" value="FERM_F2"/>
</dbReference>
<dbReference type="GO" id="GO:0030154">
    <property type="term" value="P:cell differentiation"/>
    <property type="evidence" value="ECO:0007669"/>
    <property type="project" value="TreeGrafter"/>
</dbReference>
<evidence type="ECO:0000256" key="11">
    <source>
        <dbReference type="PROSITE-ProRule" id="PRU10141"/>
    </source>
</evidence>
<evidence type="ECO:0000256" key="8">
    <source>
        <dbReference type="ARBA" id="ARBA00022999"/>
    </source>
</evidence>
<keyword evidence="2" id="KW-0597">Phosphoprotein</keyword>
<evidence type="ECO:0000256" key="9">
    <source>
        <dbReference type="ARBA" id="ARBA00023137"/>
    </source>
</evidence>
<keyword evidence="12" id="KW-0812">Transmembrane</keyword>
<dbReference type="InterPro" id="IPR036860">
    <property type="entry name" value="SH2_dom_sf"/>
</dbReference>
<protein>
    <recommendedName>
        <fullName evidence="1">non-specific protein-tyrosine kinase</fullName>
        <ecNumber evidence="1">2.7.10.2</ecNumber>
    </recommendedName>
</protein>
<evidence type="ECO:0000256" key="2">
    <source>
        <dbReference type="ARBA" id="ARBA00022553"/>
    </source>
</evidence>
<dbReference type="SUPFAM" id="SSF56112">
    <property type="entry name" value="Protein kinase-like (PK-like)"/>
    <property type="match status" value="2"/>
</dbReference>
<dbReference type="Pfam" id="PF07714">
    <property type="entry name" value="PK_Tyr_Ser-Thr"/>
    <property type="match status" value="2"/>
</dbReference>
<dbReference type="SUPFAM" id="SSF50729">
    <property type="entry name" value="PH domain-like"/>
    <property type="match status" value="1"/>
</dbReference>
<feature type="binding site" evidence="11">
    <location>
        <position position="740"/>
    </location>
    <ligand>
        <name>ATP</name>
        <dbReference type="ChEBI" id="CHEBI:30616"/>
    </ligand>
</feature>
<evidence type="ECO:0000259" key="14">
    <source>
        <dbReference type="PROSITE" id="PS50057"/>
    </source>
</evidence>
<keyword evidence="12" id="KW-0472">Membrane</keyword>
<dbReference type="PANTHER" id="PTHR45807">
    <property type="entry name" value="TYROSINE-PROTEIN KINASE HOPSCOTCH"/>
    <property type="match status" value="1"/>
</dbReference>
<evidence type="ECO:0000256" key="3">
    <source>
        <dbReference type="ARBA" id="ARBA00022679"/>
    </source>
</evidence>
<dbReference type="PANTHER" id="PTHR45807:SF5">
    <property type="entry name" value="TYROSINE-PROTEIN KINASE JAK1"/>
    <property type="match status" value="1"/>
</dbReference>
<evidence type="ECO:0000256" key="12">
    <source>
        <dbReference type="SAM" id="Phobius"/>
    </source>
</evidence>
<evidence type="ECO:0000313" key="16">
    <source>
        <dbReference type="Proteomes" id="UP000694383"/>
    </source>
</evidence>
<evidence type="ECO:0000256" key="6">
    <source>
        <dbReference type="ARBA" id="ARBA00022777"/>
    </source>
</evidence>
<comment type="catalytic activity">
    <reaction evidence="10">
        <text>L-tyrosyl-[protein] + ATP = O-phospho-L-tyrosyl-[protein] + ADP + H(+)</text>
        <dbReference type="Rhea" id="RHEA:10596"/>
        <dbReference type="Rhea" id="RHEA-COMP:10136"/>
        <dbReference type="Rhea" id="RHEA-COMP:20101"/>
        <dbReference type="ChEBI" id="CHEBI:15378"/>
        <dbReference type="ChEBI" id="CHEBI:30616"/>
        <dbReference type="ChEBI" id="CHEBI:46858"/>
        <dbReference type="ChEBI" id="CHEBI:61978"/>
        <dbReference type="ChEBI" id="CHEBI:456216"/>
        <dbReference type="EC" id="2.7.10.2"/>
    </reaction>
</comment>
<dbReference type="InterPro" id="IPR000299">
    <property type="entry name" value="FERM_domain"/>
</dbReference>
<dbReference type="PROSITE" id="PS50011">
    <property type="entry name" value="PROTEIN_KINASE_DOM"/>
    <property type="match status" value="2"/>
</dbReference>
<dbReference type="SMART" id="SM00295">
    <property type="entry name" value="B41"/>
    <property type="match status" value="1"/>
</dbReference>
<accession>A0A8C8E1J3</accession>
<dbReference type="PROSITE" id="PS00109">
    <property type="entry name" value="PROTEIN_KINASE_TYR"/>
    <property type="match status" value="1"/>
</dbReference>
<dbReference type="FunFam" id="1.10.510.10:FF:000110">
    <property type="entry name" value="Tyrosine-protein kinase"/>
    <property type="match status" value="1"/>
</dbReference>
<feature type="domain" description="FERM" evidence="14">
    <location>
        <begin position="1"/>
        <end position="347"/>
    </location>
</feature>
<dbReference type="GO" id="GO:0004715">
    <property type="term" value="F:non-membrane spanning protein tyrosine kinase activity"/>
    <property type="evidence" value="ECO:0007669"/>
    <property type="project" value="UniProtKB-EC"/>
</dbReference>
<feature type="domain" description="Protein kinase" evidence="13">
    <location>
        <begin position="357"/>
        <end position="684"/>
    </location>
</feature>
<keyword evidence="3" id="KW-0808">Transferase</keyword>
<keyword evidence="8" id="KW-0727">SH2 domain</keyword>
<dbReference type="GO" id="GO:0007259">
    <property type="term" value="P:cell surface receptor signaling pathway via JAK-STAT"/>
    <property type="evidence" value="ECO:0007669"/>
    <property type="project" value="TreeGrafter"/>
</dbReference>
<dbReference type="InterPro" id="IPR011009">
    <property type="entry name" value="Kinase-like_dom_sf"/>
</dbReference>
<dbReference type="SUPFAM" id="SSF47031">
    <property type="entry name" value="Second domain of FERM"/>
    <property type="match status" value="1"/>
</dbReference>
<evidence type="ECO:0000256" key="5">
    <source>
        <dbReference type="ARBA" id="ARBA00022741"/>
    </source>
</evidence>
<dbReference type="InterPro" id="IPR020635">
    <property type="entry name" value="Tyr_kinase_cat_dom"/>
</dbReference>
<dbReference type="Pfam" id="PF18379">
    <property type="entry name" value="FERM_F1"/>
    <property type="match status" value="1"/>
</dbReference>
<name>A0A8C8E1J3_9TELE</name>
<dbReference type="FunFam" id="1.10.510.10:FF:000114">
    <property type="entry name" value="Tyrosine-protein kinase JAK2"/>
    <property type="match status" value="1"/>
</dbReference>
<dbReference type="GO" id="GO:0019221">
    <property type="term" value="P:cytokine-mediated signaling pathway"/>
    <property type="evidence" value="ECO:0007669"/>
    <property type="project" value="TreeGrafter"/>
</dbReference>
<dbReference type="GO" id="GO:0005131">
    <property type="term" value="F:growth hormone receptor binding"/>
    <property type="evidence" value="ECO:0007669"/>
    <property type="project" value="TreeGrafter"/>
</dbReference>
<dbReference type="GO" id="GO:0060397">
    <property type="term" value="P:growth hormone receptor signaling pathway via JAK-STAT"/>
    <property type="evidence" value="ECO:0007669"/>
    <property type="project" value="TreeGrafter"/>
</dbReference>
<reference evidence="15" key="2">
    <citation type="submission" date="2025-09" db="UniProtKB">
        <authorList>
            <consortium name="Ensembl"/>
        </authorList>
    </citation>
    <scope>IDENTIFICATION</scope>
</reference>
<dbReference type="PROSITE" id="PS00107">
    <property type="entry name" value="PROTEIN_KINASE_ATP"/>
    <property type="match status" value="1"/>
</dbReference>
<dbReference type="Gene3D" id="3.30.200.20">
    <property type="entry name" value="Phosphorylase Kinase, domain 1"/>
    <property type="match status" value="2"/>
</dbReference>
<evidence type="ECO:0000256" key="4">
    <source>
        <dbReference type="ARBA" id="ARBA00022737"/>
    </source>
</evidence>
<dbReference type="InterPro" id="IPR001245">
    <property type="entry name" value="Ser-Thr/Tyr_kinase_cat_dom"/>
</dbReference>
<dbReference type="GO" id="GO:0035556">
    <property type="term" value="P:intracellular signal transduction"/>
    <property type="evidence" value="ECO:0007669"/>
    <property type="project" value="TreeGrafter"/>
</dbReference>
<evidence type="ECO:0000256" key="1">
    <source>
        <dbReference type="ARBA" id="ARBA00011903"/>
    </source>
</evidence>
<dbReference type="InterPro" id="IPR008266">
    <property type="entry name" value="Tyr_kinase_AS"/>
</dbReference>
<keyword evidence="12" id="KW-1133">Transmembrane helix</keyword>
<dbReference type="InterPro" id="IPR051286">
    <property type="entry name" value="JAK"/>
</dbReference>
<dbReference type="Pfam" id="PF21990">
    <property type="entry name" value="SH2_1"/>
    <property type="match status" value="1"/>
</dbReference>
<dbReference type="PRINTS" id="PR00109">
    <property type="entry name" value="TYRKINASE"/>
</dbReference>
<evidence type="ECO:0000313" key="15">
    <source>
        <dbReference type="Ensembl" id="ENSOSIP00000045200.1"/>
    </source>
</evidence>
<dbReference type="PROSITE" id="PS50057">
    <property type="entry name" value="FERM_3"/>
    <property type="match status" value="1"/>
</dbReference>
<dbReference type="GO" id="GO:0005829">
    <property type="term" value="C:cytosol"/>
    <property type="evidence" value="ECO:0007669"/>
    <property type="project" value="TreeGrafter"/>
</dbReference>
<reference evidence="15" key="1">
    <citation type="submission" date="2025-08" db="UniProtKB">
        <authorList>
            <consortium name="Ensembl"/>
        </authorList>
    </citation>
    <scope>IDENTIFICATION</scope>
</reference>
<dbReference type="EC" id="2.7.10.2" evidence="1"/>
<keyword evidence="9" id="KW-0829">Tyrosine-protein kinase</keyword>
<feature type="domain" description="Protein kinase" evidence="13">
    <location>
        <begin position="707"/>
        <end position="982"/>
    </location>
</feature>
<dbReference type="InterPro" id="IPR041381">
    <property type="entry name" value="JAK1-3/TYK2_PHL_dom"/>
</dbReference>
<dbReference type="GeneTree" id="ENSGT00940000157092"/>
<keyword evidence="5 11" id="KW-0547">Nucleotide-binding</keyword>
<evidence type="ECO:0000256" key="10">
    <source>
        <dbReference type="ARBA" id="ARBA00051245"/>
    </source>
</evidence>
<keyword evidence="16" id="KW-1185">Reference proteome</keyword>
<evidence type="ECO:0000256" key="7">
    <source>
        <dbReference type="ARBA" id="ARBA00022840"/>
    </source>
</evidence>
<dbReference type="Ensembl" id="ENSOSIT00000047540.1">
    <property type="protein sequence ID" value="ENSOSIP00000045200.1"/>
    <property type="gene ID" value="ENSOSIG00000019729.1"/>
</dbReference>
<dbReference type="InterPro" id="IPR019748">
    <property type="entry name" value="FERM_central"/>
</dbReference>